<keyword evidence="1 6" id="KW-0963">Cytoplasm</keyword>
<comment type="function">
    <text evidence="6">The RuvA-RuvB-RuvC complex processes Holliday junction (HJ) DNA during genetic recombination and DNA repair, while the RuvA-RuvB complex plays an important role in the rescue of blocked DNA replication forks via replication fork reversal (RFR). RuvA specifically binds to HJ cruciform DNA, conferring on it an open structure. The RuvB hexamer acts as an ATP-dependent pump, pulling dsDNA into and through the RuvAB complex. HJ branch migration allows RuvC to scan DNA until it finds its consensus sequence, where it cleaves and resolves the cruciform DNA.</text>
</comment>
<dbReference type="NCBIfam" id="TIGR00084">
    <property type="entry name" value="ruvA"/>
    <property type="match status" value="1"/>
</dbReference>
<comment type="domain">
    <text evidence="6">Has three domains with a flexible linker between the domains II and III and assumes an 'L' shape. Domain III is highly mobile and contacts RuvB.</text>
</comment>
<evidence type="ECO:0000256" key="4">
    <source>
        <dbReference type="ARBA" id="ARBA00023172"/>
    </source>
</evidence>
<dbReference type="GO" id="GO:0005524">
    <property type="term" value="F:ATP binding"/>
    <property type="evidence" value="ECO:0007669"/>
    <property type="project" value="InterPro"/>
</dbReference>
<comment type="caution">
    <text evidence="6">Lacks conserved residue(s) required for the propagation of feature annotation.</text>
</comment>
<comment type="caution">
    <text evidence="9">The sequence shown here is derived from an EMBL/GenBank/DDBJ whole genome shotgun (WGS) entry which is preliminary data.</text>
</comment>
<protein>
    <recommendedName>
        <fullName evidence="6">Holliday junction branch migration complex subunit RuvA</fullName>
    </recommendedName>
</protein>
<dbReference type="InterPro" id="IPR013849">
    <property type="entry name" value="DNA_helicase_Holl-junc_RuvA_I"/>
</dbReference>
<dbReference type="InterPro" id="IPR011114">
    <property type="entry name" value="RuvA_C"/>
</dbReference>
<evidence type="ECO:0000256" key="3">
    <source>
        <dbReference type="ARBA" id="ARBA00023125"/>
    </source>
</evidence>
<dbReference type="GO" id="GO:0006281">
    <property type="term" value="P:DNA repair"/>
    <property type="evidence" value="ECO:0007669"/>
    <property type="project" value="UniProtKB-UniRule"/>
</dbReference>
<dbReference type="SUPFAM" id="SSF46929">
    <property type="entry name" value="DNA helicase RuvA subunit, C-terminal domain"/>
    <property type="match status" value="1"/>
</dbReference>
<keyword evidence="3 6" id="KW-0238">DNA-binding</keyword>
<dbReference type="Gene3D" id="2.40.50.140">
    <property type="entry name" value="Nucleic acid-binding proteins"/>
    <property type="match status" value="1"/>
</dbReference>
<evidence type="ECO:0000256" key="1">
    <source>
        <dbReference type="ARBA" id="ARBA00022490"/>
    </source>
</evidence>
<dbReference type="GO" id="GO:0005737">
    <property type="term" value="C:cytoplasm"/>
    <property type="evidence" value="ECO:0007669"/>
    <property type="project" value="UniProtKB-SubCell"/>
</dbReference>
<keyword evidence="4 6" id="KW-0233">DNA recombination</keyword>
<dbReference type="CDD" id="cd14332">
    <property type="entry name" value="UBA_RuvA_C"/>
    <property type="match status" value="1"/>
</dbReference>
<reference evidence="9 10" key="1">
    <citation type="submission" date="2020-02" db="EMBL/GenBank/DDBJ databases">
        <title>Comparative genomics of sulfur disproportionating microorganisms.</title>
        <authorList>
            <person name="Ward L.M."/>
            <person name="Bertran E."/>
            <person name="Johnston D.T."/>
        </authorList>
    </citation>
    <scope>NUCLEOTIDE SEQUENCE [LARGE SCALE GENOMIC DNA]</scope>
    <source>
        <strain evidence="9 10">DSM 100025</strain>
    </source>
</reference>
<dbReference type="Pfam" id="PF14520">
    <property type="entry name" value="HHH_5"/>
    <property type="match status" value="1"/>
</dbReference>
<dbReference type="GO" id="GO:0009379">
    <property type="term" value="C:Holliday junction helicase complex"/>
    <property type="evidence" value="ECO:0007669"/>
    <property type="project" value="InterPro"/>
</dbReference>
<keyword evidence="5 6" id="KW-0234">DNA repair</keyword>
<dbReference type="InterPro" id="IPR036267">
    <property type="entry name" value="RuvA_C_sf"/>
</dbReference>
<dbReference type="GO" id="GO:0000400">
    <property type="term" value="F:four-way junction DNA binding"/>
    <property type="evidence" value="ECO:0007669"/>
    <property type="project" value="UniProtKB-UniRule"/>
</dbReference>
<proteinExistence type="inferred from homology"/>
<dbReference type="SUPFAM" id="SSF47781">
    <property type="entry name" value="RuvA domain 2-like"/>
    <property type="match status" value="1"/>
</dbReference>
<dbReference type="SUPFAM" id="SSF50249">
    <property type="entry name" value="Nucleic acid-binding proteins"/>
    <property type="match status" value="1"/>
</dbReference>
<evidence type="ECO:0000259" key="7">
    <source>
        <dbReference type="Pfam" id="PF01330"/>
    </source>
</evidence>
<evidence type="ECO:0000256" key="5">
    <source>
        <dbReference type="ARBA" id="ARBA00023204"/>
    </source>
</evidence>
<dbReference type="Gene3D" id="1.10.150.20">
    <property type="entry name" value="5' to 3' exonuclease, C-terminal subdomain"/>
    <property type="match status" value="1"/>
</dbReference>
<dbReference type="Pfam" id="PF07499">
    <property type="entry name" value="RuvA_C"/>
    <property type="match status" value="1"/>
</dbReference>
<sequence>MIGLVRGRVHAVFADGVLVDTGGVGYEVRMPARGLAELPREGEVVLYTHVVWREDSIALYGFPRPEEKEMFRILLEVSGVGPRLALSVLSAMTVEDLLYALAAGEAHRLQAIHGVGKKTAARLCVDLRERARDFLEAAYGKAPPPTAAPGGAAAGPVLADALSALENLGYRPAEAERILARAREEIEGEPTVEELVRRALRLLAGTR</sequence>
<evidence type="ECO:0000256" key="6">
    <source>
        <dbReference type="HAMAP-Rule" id="MF_00031"/>
    </source>
</evidence>
<name>A0A6N9TMN5_DISTH</name>
<dbReference type="GO" id="GO:0048476">
    <property type="term" value="C:Holliday junction resolvase complex"/>
    <property type="evidence" value="ECO:0007669"/>
    <property type="project" value="UniProtKB-UniRule"/>
</dbReference>
<dbReference type="GO" id="GO:0009378">
    <property type="term" value="F:four-way junction helicase activity"/>
    <property type="evidence" value="ECO:0007669"/>
    <property type="project" value="InterPro"/>
</dbReference>
<dbReference type="AlphaFoldDB" id="A0A6N9TMN5"/>
<dbReference type="Gene3D" id="1.10.8.10">
    <property type="entry name" value="DNA helicase RuvA subunit, C-terminal domain"/>
    <property type="match status" value="1"/>
</dbReference>
<evidence type="ECO:0000313" key="9">
    <source>
        <dbReference type="EMBL" id="NDY41700.1"/>
    </source>
</evidence>
<evidence type="ECO:0000259" key="8">
    <source>
        <dbReference type="Pfam" id="PF07499"/>
    </source>
</evidence>
<dbReference type="GO" id="GO:0006310">
    <property type="term" value="P:DNA recombination"/>
    <property type="evidence" value="ECO:0007669"/>
    <property type="project" value="UniProtKB-UniRule"/>
</dbReference>
<evidence type="ECO:0000313" key="10">
    <source>
        <dbReference type="Proteomes" id="UP000469346"/>
    </source>
</evidence>
<organism evidence="9 10">
    <name type="scientific">Dissulfurirhabdus thermomarina</name>
    <dbReference type="NCBI Taxonomy" id="1765737"/>
    <lineage>
        <taxon>Bacteria</taxon>
        <taxon>Deltaproteobacteria</taxon>
        <taxon>Dissulfurirhabdaceae</taxon>
        <taxon>Dissulfurirhabdus</taxon>
    </lineage>
</organism>
<feature type="region of interest" description="Domain III" evidence="6">
    <location>
        <begin position="154"/>
        <end position="207"/>
    </location>
</feature>
<gene>
    <name evidence="6 9" type="primary">ruvA</name>
    <name evidence="9" type="ORF">G3N55_02375</name>
</gene>
<dbReference type="InterPro" id="IPR010994">
    <property type="entry name" value="RuvA_2-like"/>
</dbReference>
<evidence type="ECO:0000256" key="2">
    <source>
        <dbReference type="ARBA" id="ARBA00022763"/>
    </source>
</evidence>
<accession>A0A6N9TMN5</accession>
<feature type="domain" description="DNA helicase Holliday junction RuvA type" evidence="7">
    <location>
        <begin position="1"/>
        <end position="61"/>
    </location>
</feature>
<keyword evidence="2 6" id="KW-0227">DNA damage</keyword>
<comment type="subcellular location">
    <subcellularLocation>
        <location evidence="6">Cytoplasm</location>
    </subcellularLocation>
</comment>
<comment type="subunit">
    <text evidence="6">Homotetramer. Forms an RuvA(8)-RuvB(12)-Holliday junction (HJ) complex. HJ DNA is sandwiched between 2 RuvA tetramers; dsDNA enters through RuvA and exits via RuvB. An RuvB hexamer assembles on each DNA strand where it exits the tetramer. Each RuvB hexamer is contacted by two RuvA subunits (via domain III) on 2 adjacent RuvB subunits; this complex drives branch migration. In the full resolvosome a probable DNA-RuvA(4)-RuvB(12)-RuvC(2) complex forms which resolves the HJ.</text>
</comment>
<dbReference type="InterPro" id="IPR000085">
    <property type="entry name" value="RuvA"/>
</dbReference>
<dbReference type="HAMAP" id="MF_00031">
    <property type="entry name" value="DNA_HJ_migration_RuvA"/>
    <property type="match status" value="1"/>
</dbReference>
<dbReference type="Pfam" id="PF01330">
    <property type="entry name" value="RuvA_N"/>
    <property type="match status" value="1"/>
</dbReference>
<comment type="similarity">
    <text evidence="6">Belongs to the RuvA family.</text>
</comment>
<dbReference type="InterPro" id="IPR012340">
    <property type="entry name" value="NA-bd_OB-fold"/>
</dbReference>
<dbReference type="EMBL" id="JAAGRR010000014">
    <property type="protein sequence ID" value="NDY41700.1"/>
    <property type="molecule type" value="Genomic_DNA"/>
</dbReference>
<dbReference type="Proteomes" id="UP000469346">
    <property type="component" value="Unassembled WGS sequence"/>
</dbReference>
<feature type="domain" description="Holliday junction DNA helicase RuvA C-terminal" evidence="8">
    <location>
        <begin position="157"/>
        <end position="204"/>
    </location>
</feature>
<keyword evidence="10" id="KW-1185">Reference proteome</keyword>
<dbReference type="RefSeq" id="WP_163297856.1">
    <property type="nucleotide sequence ID" value="NZ_JAAGRR010000014.1"/>
</dbReference>